<dbReference type="PANTHER" id="PTHR33164:SF106">
    <property type="entry name" value="TRANSCRIPTIONAL REGULATORY PROTEIN"/>
    <property type="match status" value="1"/>
</dbReference>
<dbReference type="InterPro" id="IPR036390">
    <property type="entry name" value="WH_DNA-bd_sf"/>
</dbReference>
<organism evidence="2 3">
    <name type="scientific">Actinoplanes friuliensis DSM 7358</name>
    <dbReference type="NCBI Taxonomy" id="1246995"/>
    <lineage>
        <taxon>Bacteria</taxon>
        <taxon>Bacillati</taxon>
        <taxon>Actinomycetota</taxon>
        <taxon>Actinomycetes</taxon>
        <taxon>Micromonosporales</taxon>
        <taxon>Micromonosporaceae</taxon>
        <taxon>Actinoplanes</taxon>
    </lineage>
</organism>
<dbReference type="KEGG" id="afs:AFR_03480"/>
<dbReference type="SMART" id="SM00347">
    <property type="entry name" value="HTH_MARR"/>
    <property type="match status" value="1"/>
</dbReference>
<gene>
    <name evidence="2" type="ORF">AFR_03480</name>
</gene>
<evidence type="ECO:0000313" key="2">
    <source>
        <dbReference type="EMBL" id="AGZ38985.1"/>
    </source>
</evidence>
<feature type="domain" description="HTH marR-type" evidence="1">
    <location>
        <begin position="24"/>
        <end position="123"/>
    </location>
</feature>
<dbReference type="EMBL" id="CP006272">
    <property type="protein sequence ID" value="AGZ38985.1"/>
    <property type="molecule type" value="Genomic_DNA"/>
</dbReference>
<dbReference type="SUPFAM" id="SSF46785">
    <property type="entry name" value="Winged helix' DNA-binding domain"/>
    <property type="match status" value="1"/>
</dbReference>
<sequence>MASRNSLEAVYREYLAALVLFHQSAAHAVGLGPTDYQALNLLELRGPQTPGALSAALGLTTGATTRLVDRLVAAGYAERAADPHDRRKVTVTATMTPEDLAELLDGVRGSIAGYVSTLDEAQRDVLVGYWQAAGQGYAKGLSLLTS</sequence>
<evidence type="ECO:0000259" key="1">
    <source>
        <dbReference type="SMART" id="SM00347"/>
    </source>
</evidence>
<dbReference type="Gene3D" id="1.10.10.10">
    <property type="entry name" value="Winged helix-like DNA-binding domain superfamily/Winged helix DNA-binding domain"/>
    <property type="match status" value="1"/>
</dbReference>
<dbReference type="InterPro" id="IPR000835">
    <property type="entry name" value="HTH_MarR-typ"/>
</dbReference>
<dbReference type="PATRIC" id="fig|1246995.3.peg.699"/>
<dbReference type="Proteomes" id="UP000017746">
    <property type="component" value="Chromosome"/>
</dbReference>
<reference evidence="2 3" key="1">
    <citation type="journal article" date="2014" name="J. Biotechnol.">
        <title>Complete genome sequence of the actinobacterium Actinoplanes friuliensis HAG 010964, producer of the lipopeptide antibiotic friulimycin.</title>
        <authorList>
            <person name="Ruckert C."/>
            <person name="Szczepanowski R."/>
            <person name="Albersmeier A."/>
            <person name="Goesmann A."/>
            <person name="Fischer N."/>
            <person name="Steinkamper A."/>
            <person name="Puhler A."/>
            <person name="Biener R."/>
            <person name="Schwartz D."/>
            <person name="Kalinowski J."/>
        </authorList>
    </citation>
    <scope>NUCLEOTIDE SEQUENCE [LARGE SCALE GENOMIC DNA]</scope>
    <source>
        <strain evidence="2 3">DSM 7358</strain>
    </source>
</reference>
<dbReference type="Pfam" id="PF12802">
    <property type="entry name" value="MarR_2"/>
    <property type="match status" value="1"/>
</dbReference>
<dbReference type="AlphaFoldDB" id="U5VTC0"/>
<dbReference type="GO" id="GO:0006950">
    <property type="term" value="P:response to stress"/>
    <property type="evidence" value="ECO:0007669"/>
    <property type="project" value="TreeGrafter"/>
</dbReference>
<dbReference type="GO" id="GO:0003700">
    <property type="term" value="F:DNA-binding transcription factor activity"/>
    <property type="evidence" value="ECO:0007669"/>
    <property type="project" value="InterPro"/>
</dbReference>
<dbReference type="PANTHER" id="PTHR33164">
    <property type="entry name" value="TRANSCRIPTIONAL REGULATOR, MARR FAMILY"/>
    <property type="match status" value="1"/>
</dbReference>
<proteinExistence type="predicted"/>
<dbReference type="RefSeq" id="WP_023357928.1">
    <property type="nucleotide sequence ID" value="NC_022657.1"/>
</dbReference>
<dbReference type="HOGENOM" id="CLU_083287_1_1_11"/>
<protein>
    <submittedName>
        <fullName evidence="2">Transcriptional regulator</fullName>
    </submittedName>
</protein>
<dbReference type="STRING" id="1246995.AFR_03480"/>
<dbReference type="eggNOG" id="COG1846">
    <property type="taxonomic scope" value="Bacteria"/>
</dbReference>
<dbReference type="OrthoDB" id="3173926at2"/>
<dbReference type="InterPro" id="IPR036388">
    <property type="entry name" value="WH-like_DNA-bd_sf"/>
</dbReference>
<accession>U5VTC0</accession>
<dbReference type="InterPro" id="IPR039422">
    <property type="entry name" value="MarR/SlyA-like"/>
</dbReference>
<evidence type="ECO:0000313" key="3">
    <source>
        <dbReference type="Proteomes" id="UP000017746"/>
    </source>
</evidence>
<name>U5VTC0_9ACTN</name>
<keyword evidence="3" id="KW-1185">Reference proteome</keyword>